<gene>
    <name evidence="1" type="ORF">EVAR_38545_1</name>
</gene>
<reference evidence="1 2" key="1">
    <citation type="journal article" date="2019" name="Commun. Biol.">
        <title>The bagworm genome reveals a unique fibroin gene that provides high tensile strength.</title>
        <authorList>
            <person name="Kono N."/>
            <person name="Nakamura H."/>
            <person name="Ohtoshi R."/>
            <person name="Tomita M."/>
            <person name="Numata K."/>
            <person name="Arakawa K."/>
        </authorList>
    </citation>
    <scope>NUCLEOTIDE SEQUENCE [LARGE SCALE GENOMIC DNA]</scope>
</reference>
<evidence type="ECO:0000313" key="1">
    <source>
        <dbReference type="EMBL" id="GBP48570.1"/>
    </source>
</evidence>
<keyword evidence="2" id="KW-1185">Reference proteome</keyword>
<dbReference type="Proteomes" id="UP000299102">
    <property type="component" value="Unassembled WGS sequence"/>
</dbReference>
<comment type="caution">
    <text evidence="1">The sequence shown here is derived from an EMBL/GenBank/DDBJ whole genome shotgun (WGS) entry which is preliminary data.</text>
</comment>
<dbReference type="EMBL" id="BGZK01000526">
    <property type="protein sequence ID" value="GBP48570.1"/>
    <property type="molecule type" value="Genomic_DNA"/>
</dbReference>
<proteinExistence type="predicted"/>
<organism evidence="1 2">
    <name type="scientific">Eumeta variegata</name>
    <name type="common">Bagworm moth</name>
    <name type="synonym">Eumeta japonica</name>
    <dbReference type="NCBI Taxonomy" id="151549"/>
    <lineage>
        <taxon>Eukaryota</taxon>
        <taxon>Metazoa</taxon>
        <taxon>Ecdysozoa</taxon>
        <taxon>Arthropoda</taxon>
        <taxon>Hexapoda</taxon>
        <taxon>Insecta</taxon>
        <taxon>Pterygota</taxon>
        <taxon>Neoptera</taxon>
        <taxon>Endopterygota</taxon>
        <taxon>Lepidoptera</taxon>
        <taxon>Glossata</taxon>
        <taxon>Ditrysia</taxon>
        <taxon>Tineoidea</taxon>
        <taxon>Psychidae</taxon>
        <taxon>Oiketicinae</taxon>
        <taxon>Eumeta</taxon>
    </lineage>
</organism>
<name>A0A4C1WCE2_EUMVA</name>
<accession>A0A4C1WCE2</accession>
<protein>
    <submittedName>
        <fullName evidence="1">Uncharacterized protein</fullName>
    </submittedName>
</protein>
<evidence type="ECO:0000313" key="2">
    <source>
        <dbReference type="Proteomes" id="UP000299102"/>
    </source>
</evidence>
<sequence length="128" mass="14817">MAHPPAHMNCIKYIRGGVVIHFTYLTQERYMRSFVRGSSTTFLGRRYGTEDLMLPHVRVSSRREYDSDGSSDDGPLSGVQFMEFSRFSRRSRGGVSGFTVIFLDRHGRFWEYDEVVGRHSVRTGETQR</sequence>
<dbReference type="AlphaFoldDB" id="A0A4C1WCE2"/>